<sequence length="194" mass="21520">MIQHLWTWLRAIFAGKARRPPVLADPSPPPGATTIAPRLIELAKGGNVDAQAALGEHFFGDCEENLAAAYYWNGLAARGGHIGAQGRLATIYHEGLGVERNPKEAFRWWHSAALQDHYGAQMMIAAAYELGVVVEADLEEAAYWVSRSYFGADGRPEALEFVGAYYESVIRKLSEEQRLRVAERLRHLAETTSR</sequence>
<dbReference type="Gene3D" id="1.25.40.10">
    <property type="entry name" value="Tetratricopeptide repeat domain"/>
    <property type="match status" value="1"/>
</dbReference>
<dbReference type="PANTHER" id="PTHR11102:SF160">
    <property type="entry name" value="ERAD-ASSOCIATED E3 UBIQUITIN-PROTEIN LIGASE COMPONENT HRD3"/>
    <property type="match status" value="1"/>
</dbReference>
<evidence type="ECO:0000313" key="1">
    <source>
        <dbReference type="EMBL" id="NVD38965.1"/>
    </source>
</evidence>
<comment type="caution">
    <text evidence="1">The sequence shown here is derived from an EMBL/GenBank/DDBJ whole genome shotgun (WGS) entry which is preliminary data.</text>
</comment>
<dbReference type="AlphaFoldDB" id="A0A7Y6Q4Z7"/>
<gene>
    <name evidence="1" type="ORF">HT585_08870</name>
</gene>
<proteinExistence type="predicted"/>
<dbReference type="Proteomes" id="UP000520198">
    <property type="component" value="Unassembled WGS sequence"/>
</dbReference>
<dbReference type="RefSeq" id="WP_176352567.1">
    <property type="nucleotide sequence ID" value="NZ_JABWDU010000002.1"/>
</dbReference>
<dbReference type="SMART" id="SM00671">
    <property type="entry name" value="SEL1"/>
    <property type="match status" value="3"/>
</dbReference>
<protein>
    <submittedName>
        <fullName evidence="1">Sel1 repeat family protein</fullName>
    </submittedName>
</protein>
<dbReference type="Pfam" id="PF08238">
    <property type="entry name" value="Sel1"/>
    <property type="match status" value="3"/>
</dbReference>
<accession>A0A7Y6Q4Z7</accession>
<dbReference type="SUPFAM" id="SSF81901">
    <property type="entry name" value="HCP-like"/>
    <property type="match status" value="1"/>
</dbReference>
<dbReference type="InterPro" id="IPR011990">
    <property type="entry name" value="TPR-like_helical_dom_sf"/>
</dbReference>
<organism evidence="1 2">
    <name type="scientific">Ensifer oleiphilus</name>
    <dbReference type="NCBI Taxonomy" id="2742698"/>
    <lineage>
        <taxon>Bacteria</taxon>
        <taxon>Pseudomonadati</taxon>
        <taxon>Pseudomonadota</taxon>
        <taxon>Alphaproteobacteria</taxon>
        <taxon>Hyphomicrobiales</taxon>
        <taxon>Rhizobiaceae</taxon>
        <taxon>Sinorhizobium/Ensifer group</taxon>
        <taxon>Ensifer</taxon>
    </lineage>
</organism>
<evidence type="ECO:0000313" key="2">
    <source>
        <dbReference type="Proteomes" id="UP000520198"/>
    </source>
</evidence>
<dbReference type="InterPro" id="IPR006597">
    <property type="entry name" value="Sel1-like"/>
</dbReference>
<dbReference type="EMBL" id="JABWDU010000002">
    <property type="protein sequence ID" value="NVD38965.1"/>
    <property type="molecule type" value="Genomic_DNA"/>
</dbReference>
<name>A0A7Y6Q4Z7_9HYPH</name>
<reference evidence="1 2" key="1">
    <citation type="submission" date="2020-06" db="EMBL/GenBank/DDBJ databases">
        <authorList>
            <person name="Grouzdev D.S."/>
        </authorList>
    </citation>
    <scope>NUCLEOTIDE SEQUENCE [LARGE SCALE GENOMIC DNA]</scope>
    <source>
        <strain evidence="1 2">HO-A22</strain>
    </source>
</reference>
<dbReference type="PANTHER" id="PTHR11102">
    <property type="entry name" value="SEL-1-LIKE PROTEIN"/>
    <property type="match status" value="1"/>
</dbReference>
<dbReference type="InterPro" id="IPR050767">
    <property type="entry name" value="Sel1_AlgK"/>
</dbReference>
<keyword evidence="2" id="KW-1185">Reference proteome</keyword>